<accession>A0ABU0X9G6</accession>
<proteinExistence type="predicted"/>
<keyword evidence="3" id="KW-1185">Reference proteome</keyword>
<organism evidence="2 3">
    <name type="scientific">Saccharothrix yanglingensis</name>
    <dbReference type="NCBI Taxonomy" id="659496"/>
    <lineage>
        <taxon>Bacteria</taxon>
        <taxon>Bacillati</taxon>
        <taxon>Actinomycetota</taxon>
        <taxon>Actinomycetes</taxon>
        <taxon>Pseudonocardiales</taxon>
        <taxon>Pseudonocardiaceae</taxon>
        <taxon>Saccharothrix</taxon>
    </lineage>
</organism>
<evidence type="ECO:0000256" key="1">
    <source>
        <dbReference type="SAM" id="SignalP"/>
    </source>
</evidence>
<name>A0ABU0X9G6_9PSEU</name>
<protein>
    <submittedName>
        <fullName evidence="2">Uncharacterized protein</fullName>
    </submittedName>
</protein>
<dbReference type="Proteomes" id="UP001225605">
    <property type="component" value="Unassembled WGS sequence"/>
</dbReference>
<sequence length="131" mass="14008">MFSLRALRALRAALSSLAVGVLVATIATATAGTASAAAYSFTLCNYADDFHVSAYFPTYLPGRGHYSATAWTNQCVVTTHTGGESVGIVIKPDTPQNKALATRYFTTDRSNDVFHTSGSYYSPVIKAHAHR</sequence>
<feature type="signal peptide" evidence="1">
    <location>
        <begin position="1"/>
        <end position="36"/>
    </location>
</feature>
<evidence type="ECO:0000313" key="2">
    <source>
        <dbReference type="EMBL" id="MDQ2588774.1"/>
    </source>
</evidence>
<dbReference type="RefSeq" id="WP_306750436.1">
    <property type="nucleotide sequence ID" value="NZ_NSDM01000022.1"/>
</dbReference>
<comment type="caution">
    <text evidence="2">The sequence shown here is derived from an EMBL/GenBank/DDBJ whole genome shotgun (WGS) entry which is preliminary data.</text>
</comment>
<gene>
    <name evidence="2" type="ORF">CKY47_33480</name>
</gene>
<keyword evidence="1" id="KW-0732">Signal</keyword>
<evidence type="ECO:0000313" key="3">
    <source>
        <dbReference type="Proteomes" id="UP001225605"/>
    </source>
</evidence>
<reference evidence="2 3" key="1">
    <citation type="submission" date="2017-06" db="EMBL/GenBank/DDBJ databases">
        <title>Cultured bacterium strain Saccharothrix yanglingensis Hhs.015.</title>
        <authorList>
            <person name="Xia Y."/>
        </authorList>
    </citation>
    <scope>NUCLEOTIDE SEQUENCE [LARGE SCALE GENOMIC DNA]</scope>
    <source>
        <strain evidence="2 3">Hhs.015</strain>
    </source>
</reference>
<feature type="chain" id="PRO_5045684861" evidence="1">
    <location>
        <begin position="37"/>
        <end position="131"/>
    </location>
</feature>
<dbReference type="EMBL" id="NSDM01000022">
    <property type="protein sequence ID" value="MDQ2588774.1"/>
    <property type="molecule type" value="Genomic_DNA"/>
</dbReference>